<dbReference type="Pfam" id="PF06912">
    <property type="entry name" value="DUF1275"/>
    <property type="match status" value="1"/>
</dbReference>
<keyword evidence="3" id="KW-1185">Reference proteome</keyword>
<dbReference type="Proteomes" id="UP001501343">
    <property type="component" value="Unassembled WGS sequence"/>
</dbReference>
<evidence type="ECO:0000313" key="2">
    <source>
        <dbReference type="EMBL" id="GAA1940850.1"/>
    </source>
</evidence>
<name>A0ABN2Q0V5_9MICO</name>
<proteinExistence type="predicted"/>
<protein>
    <recommendedName>
        <fullName evidence="4">DUF1275 domain-containing protein</fullName>
    </recommendedName>
</protein>
<reference evidence="2 3" key="1">
    <citation type="journal article" date="2019" name="Int. J. Syst. Evol. Microbiol.">
        <title>The Global Catalogue of Microorganisms (GCM) 10K type strain sequencing project: providing services to taxonomists for standard genome sequencing and annotation.</title>
        <authorList>
            <consortium name="The Broad Institute Genomics Platform"/>
            <consortium name="The Broad Institute Genome Sequencing Center for Infectious Disease"/>
            <person name="Wu L."/>
            <person name="Ma J."/>
        </authorList>
    </citation>
    <scope>NUCLEOTIDE SEQUENCE [LARGE SCALE GENOMIC DNA]</scope>
    <source>
        <strain evidence="2 3">JCM 14900</strain>
    </source>
</reference>
<feature type="transmembrane region" description="Helical" evidence="1">
    <location>
        <begin position="66"/>
        <end position="92"/>
    </location>
</feature>
<keyword evidence="1" id="KW-1133">Transmembrane helix</keyword>
<dbReference type="EMBL" id="BAAAOF010000009">
    <property type="protein sequence ID" value="GAA1940850.1"/>
    <property type="molecule type" value="Genomic_DNA"/>
</dbReference>
<comment type="caution">
    <text evidence="2">The sequence shown here is derived from an EMBL/GenBank/DDBJ whole genome shotgun (WGS) entry which is preliminary data.</text>
</comment>
<dbReference type="PANTHER" id="PTHR37314:SF4">
    <property type="entry name" value="UPF0700 TRANSMEMBRANE PROTEIN YOAK"/>
    <property type="match status" value="1"/>
</dbReference>
<dbReference type="PANTHER" id="PTHR37314">
    <property type="entry name" value="SLR0142 PROTEIN"/>
    <property type="match status" value="1"/>
</dbReference>
<dbReference type="InterPro" id="IPR010699">
    <property type="entry name" value="DUF1275"/>
</dbReference>
<feature type="transmembrane region" description="Helical" evidence="1">
    <location>
        <begin position="189"/>
        <end position="206"/>
    </location>
</feature>
<feature type="transmembrane region" description="Helical" evidence="1">
    <location>
        <begin position="212"/>
        <end position="231"/>
    </location>
</feature>
<feature type="transmembrane region" description="Helical" evidence="1">
    <location>
        <begin position="104"/>
        <end position="130"/>
    </location>
</feature>
<sequence length="245" mass="25561">MRTQAPPQQTTGPRYPLMERPVVAVALALVAGLLNAWTFGQAQTFATVQSGNIVSVGYALVSGDLARAQAALISIVAFGLGAFVCAVFLAFLARRRAFYSAAVLVIEAILLIALVVASLIWSLPAVWMAFGISIIAGIQGNAFHREAGMLYGNIAVTFVLQNVGGMLGRGATKRVFDDGEPHVRRAAQYAVVLIGFAAGGGIGFAADELWTMTSLTLAATILLAIALTASVTRSSIDPGQNNPTP</sequence>
<keyword evidence="1" id="KW-0812">Transmembrane</keyword>
<gene>
    <name evidence="2" type="ORF">GCM10009775_35880</name>
</gene>
<organism evidence="2 3">
    <name type="scientific">Microbacterium aoyamense</name>
    <dbReference type="NCBI Taxonomy" id="344166"/>
    <lineage>
        <taxon>Bacteria</taxon>
        <taxon>Bacillati</taxon>
        <taxon>Actinomycetota</taxon>
        <taxon>Actinomycetes</taxon>
        <taxon>Micrococcales</taxon>
        <taxon>Microbacteriaceae</taxon>
        <taxon>Microbacterium</taxon>
    </lineage>
</organism>
<feature type="transmembrane region" description="Helical" evidence="1">
    <location>
        <begin position="150"/>
        <end position="168"/>
    </location>
</feature>
<evidence type="ECO:0000313" key="3">
    <source>
        <dbReference type="Proteomes" id="UP001501343"/>
    </source>
</evidence>
<evidence type="ECO:0000256" key="1">
    <source>
        <dbReference type="SAM" id="Phobius"/>
    </source>
</evidence>
<accession>A0ABN2Q0V5</accession>
<keyword evidence="1" id="KW-0472">Membrane</keyword>
<evidence type="ECO:0008006" key="4">
    <source>
        <dbReference type="Google" id="ProtNLM"/>
    </source>
</evidence>